<proteinExistence type="predicted"/>
<dbReference type="SUPFAM" id="SSF53300">
    <property type="entry name" value="vWA-like"/>
    <property type="match status" value="1"/>
</dbReference>
<dbReference type="PROSITE" id="PS50234">
    <property type="entry name" value="VWFA"/>
    <property type="match status" value="1"/>
</dbReference>
<dbReference type="STRING" id="104663.SAMN04488121_104233"/>
<dbReference type="Gene3D" id="3.40.50.410">
    <property type="entry name" value="von Willebrand factor, type A domain"/>
    <property type="match status" value="1"/>
</dbReference>
<reference evidence="2 3" key="1">
    <citation type="submission" date="2016-10" db="EMBL/GenBank/DDBJ databases">
        <authorList>
            <person name="de Groot N.N."/>
        </authorList>
    </citation>
    <scope>NUCLEOTIDE SEQUENCE [LARGE SCALE GENOMIC DNA]</scope>
    <source>
        <strain evidence="2 3">DSM 527</strain>
    </source>
</reference>
<dbReference type="RefSeq" id="WP_089834413.1">
    <property type="nucleotide sequence ID" value="NZ_FNBN01000004.1"/>
</dbReference>
<dbReference type="Pfam" id="PF00092">
    <property type="entry name" value="VWA"/>
    <property type="match status" value="1"/>
</dbReference>
<evidence type="ECO:0000313" key="3">
    <source>
        <dbReference type="Proteomes" id="UP000199045"/>
    </source>
</evidence>
<dbReference type="OrthoDB" id="9806395at2"/>
<dbReference type="AlphaFoldDB" id="A0A1G7U617"/>
<dbReference type="Proteomes" id="UP000199045">
    <property type="component" value="Unassembled WGS sequence"/>
</dbReference>
<protein>
    <submittedName>
        <fullName evidence="2">Uncharacterized conserved protein YegL, contains vWA domain of TerY type</fullName>
    </submittedName>
</protein>
<evidence type="ECO:0000313" key="2">
    <source>
        <dbReference type="EMBL" id="SDG42877.1"/>
    </source>
</evidence>
<dbReference type="InterPro" id="IPR002035">
    <property type="entry name" value="VWF_A"/>
</dbReference>
<feature type="domain" description="VWFA" evidence="1">
    <location>
        <begin position="5"/>
        <end position="179"/>
    </location>
</feature>
<evidence type="ECO:0000259" key="1">
    <source>
        <dbReference type="PROSITE" id="PS50234"/>
    </source>
</evidence>
<accession>A0A1G7U617</accession>
<sequence>MRRLPIYFLIDVSESMVGEQIQFVEEGLATIIKELKSDPYALETAWVSIIVFAGQAKTIVPLQEVISFYPPKFPIGAGTSLSNGLGHLMYELRKNTVQTTATQKGDWKPIVFLFTDGTPTDDSSAAIREWKQNWQSKTNLVAVSFGDENNLGILKELTETVLMFKNTTPQSYKEFFRWITASIKSSSVSVSNNGSGMELAKLSDGVIEKVDIDKLSPVQPGFVDTNYAIFAAKCQNTKKPYLIKYKKGLRPVNISGMNMQSMGYRLNGAFPVDNAYFELSAEGGIINSKVNTDELEGFPTCPCCGNQYGFAVCSCGKVHCVGQEEVSSCSWCGIQGKYGFGSGNMDINRTQG</sequence>
<dbReference type="EMBL" id="FNBN01000004">
    <property type="protein sequence ID" value="SDG42877.1"/>
    <property type="molecule type" value="Genomic_DNA"/>
</dbReference>
<dbReference type="SMART" id="SM00327">
    <property type="entry name" value="VWA"/>
    <property type="match status" value="1"/>
</dbReference>
<dbReference type="InterPro" id="IPR036465">
    <property type="entry name" value="vWFA_dom_sf"/>
</dbReference>
<gene>
    <name evidence="2" type="ORF">SAMN04488121_104233</name>
</gene>
<dbReference type="InterPro" id="IPR028274">
    <property type="entry name" value="TerY-C"/>
</dbReference>
<dbReference type="Pfam" id="PF15616">
    <property type="entry name" value="TerY_C"/>
    <property type="match status" value="1"/>
</dbReference>
<name>A0A1G7U617_CHIFI</name>
<organism evidence="2 3">
    <name type="scientific">Chitinophaga filiformis</name>
    <name type="common">Myxococcus filiformis</name>
    <name type="synonym">Flexibacter filiformis</name>
    <dbReference type="NCBI Taxonomy" id="104663"/>
    <lineage>
        <taxon>Bacteria</taxon>
        <taxon>Pseudomonadati</taxon>
        <taxon>Bacteroidota</taxon>
        <taxon>Chitinophagia</taxon>
        <taxon>Chitinophagales</taxon>
        <taxon>Chitinophagaceae</taxon>
        <taxon>Chitinophaga</taxon>
    </lineage>
</organism>